<evidence type="ECO:0000256" key="1">
    <source>
        <dbReference type="SAM" id="SignalP"/>
    </source>
</evidence>
<dbReference type="EMBL" id="CP065047">
    <property type="protein sequence ID" value="QPI40469.1"/>
    <property type="molecule type" value="Genomic_DNA"/>
</dbReference>
<dbReference type="Proteomes" id="UP000465306">
    <property type="component" value="Unassembled WGS sequence"/>
</dbReference>
<protein>
    <recommendedName>
        <fullName evidence="6">Secreted protein</fullName>
    </recommendedName>
</protein>
<dbReference type="Proteomes" id="UP000663583">
    <property type="component" value="Chromosome"/>
</dbReference>
<keyword evidence="1" id="KW-0732">Signal</keyword>
<evidence type="ECO:0000313" key="2">
    <source>
        <dbReference type="EMBL" id="GFG62645.1"/>
    </source>
</evidence>
<gene>
    <name evidence="3" type="ORF">I2456_01450</name>
    <name evidence="2" type="ORF">MKUB_01350</name>
</gene>
<evidence type="ECO:0000313" key="3">
    <source>
        <dbReference type="EMBL" id="QPI40469.1"/>
    </source>
</evidence>
<evidence type="ECO:0008006" key="6">
    <source>
        <dbReference type="Google" id="ProtNLM"/>
    </source>
</evidence>
<dbReference type="EMBL" id="BLKU01000001">
    <property type="protein sequence ID" value="GFG62645.1"/>
    <property type="molecule type" value="Genomic_DNA"/>
</dbReference>
<dbReference type="AlphaFoldDB" id="A0AAX1JJ01"/>
<sequence length="199" mass="20229">MGGVVALLLAVSLGVFPAQADPNVALPPITATGAGPIPGGGDDAEQARIGMQLSNLDEADIQEGDGSDAAAFISAAAAAKNSSLSSAFVPVQRVLGCQKDNTSFGVRAYRRADGQWGGAMLVVANSATRNLDALTACVKSSWPAPSPGDATSMCASGWTYPTSGENHRPETYYVLLAGTAGDFCGALNQSYGNFATAWP</sequence>
<dbReference type="KEGG" id="mku:I2456_01450"/>
<feature type="chain" id="PRO_5043567255" description="Secreted protein" evidence="1">
    <location>
        <begin position="21"/>
        <end position="199"/>
    </location>
</feature>
<evidence type="ECO:0000313" key="5">
    <source>
        <dbReference type="Proteomes" id="UP000663583"/>
    </source>
</evidence>
<evidence type="ECO:0000313" key="4">
    <source>
        <dbReference type="Proteomes" id="UP000465306"/>
    </source>
</evidence>
<feature type="signal peptide" evidence="1">
    <location>
        <begin position="1"/>
        <end position="20"/>
    </location>
</feature>
<accession>A0AAX1JJ01</accession>
<organism evidence="3 5">
    <name type="scientific">Mycobacterium kubicae</name>
    <dbReference type="NCBI Taxonomy" id="120959"/>
    <lineage>
        <taxon>Bacteria</taxon>
        <taxon>Bacillati</taxon>
        <taxon>Actinomycetota</taxon>
        <taxon>Actinomycetes</taxon>
        <taxon>Mycobacteriales</taxon>
        <taxon>Mycobacteriaceae</taxon>
        <taxon>Mycobacterium</taxon>
        <taxon>Mycobacterium simiae complex</taxon>
    </lineage>
</organism>
<reference evidence="3" key="3">
    <citation type="submission" date="2020-11" db="EMBL/GenBank/DDBJ databases">
        <title>Intraspecies plasmid and genomic variation of Mycobacterium kubicae revealed by the complete genome sequences of two clinical isolates.</title>
        <authorList>
            <person name="Hendrix J.R."/>
            <person name="Epperson L.E."/>
            <person name="Honda J.R."/>
            <person name="Strong M."/>
        </authorList>
    </citation>
    <scope>NUCLEOTIDE SEQUENCE</scope>
    <source>
        <strain evidence="3">JCM 13573</strain>
    </source>
</reference>
<reference evidence="2 4" key="1">
    <citation type="journal article" date="2019" name="Emerg. Microbes Infect.">
        <title>Comprehensive subspecies identification of 175 nontuberculous mycobacteria species based on 7547 genomic profiles.</title>
        <authorList>
            <person name="Matsumoto Y."/>
            <person name="Kinjo T."/>
            <person name="Motooka D."/>
            <person name="Nabeya D."/>
            <person name="Jung N."/>
            <person name="Uechi K."/>
            <person name="Horii T."/>
            <person name="Iida T."/>
            <person name="Fujita J."/>
            <person name="Nakamura S."/>
        </authorList>
    </citation>
    <scope>NUCLEOTIDE SEQUENCE [LARGE SCALE GENOMIC DNA]</scope>
    <source>
        <strain evidence="2 4">JCM 13573</strain>
    </source>
</reference>
<dbReference type="RefSeq" id="WP_139823124.1">
    <property type="nucleotide sequence ID" value="NZ_BLKU01000001.1"/>
</dbReference>
<name>A0AAX1JJ01_9MYCO</name>
<keyword evidence="4" id="KW-1185">Reference proteome</keyword>
<proteinExistence type="predicted"/>
<reference evidence="2" key="2">
    <citation type="submission" date="2020-02" db="EMBL/GenBank/DDBJ databases">
        <authorList>
            <person name="Matsumoto Y."/>
            <person name="Kinjo T."/>
            <person name="Motooka D."/>
            <person name="Nabeya D."/>
            <person name="Jung N."/>
            <person name="Uechi K."/>
            <person name="Horii T."/>
            <person name="Iida T."/>
            <person name="Fujita J."/>
            <person name="Nakamura S."/>
        </authorList>
    </citation>
    <scope>NUCLEOTIDE SEQUENCE</scope>
    <source>
        <strain evidence="2">JCM 13573</strain>
    </source>
</reference>